<dbReference type="EMBL" id="BGPR01000004">
    <property type="protein sequence ID" value="GBL73839.1"/>
    <property type="molecule type" value="Genomic_DNA"/>
</dbReference>
<dbReference type="AlphaFoldDB" id="A0A4Y2A354"/>
<evidence type="ECO:0000313" key="3">
    <source>
        <dbReference type="Proteomes" id="UP000499080"/>
    </source>
</evidence>
<dbReference type="InterPro" id="IPR000477">
    <property type="entry name" value="RT_dom"/>
</dbReference>
<gene>
    <name evidence="2" type="primary">RTase_202</name>
    <name evidence="2" type="ORF">AVEN_230796_1</name>
</gene>
<reference evidence="2 3" key="1">
    <citation type="journal article" date="2019" name="Sci. Rep.">
        <title>Orb-weaving spider Araneus ventricosus genome elucidates the spidroin gene catalogue.</title>
        <authorList>
            <person name="Kono N."/>
            <person name="Nakamura H."/>
            <person name="Ohtoshi R."/>
            <person name="Moran D.A.P."/>
            <person name="Shinohara A."/>
            <person name="Yoshida Y."/>
            <person name="Fujiwara M."/>
            <person name="Mori M."/>
            <person name="Tomita M."/>
            <person name="Arakawa K."/>
        </authorList>
    </citation>
    <scope>NUCLEOTIDE SEQUENCE [LARGE SCALE GENOMIC DNA]</scope>
</reference>
<keyword evidence="2" id="KW-0548">Nucleotidyltransferase</keyword>
<feature type="domain" description="Reverse transcriptase" evidence="1">
    <location>
        <begin position="1"/>
        <end position="223"/>
    </location>
</feature>
<organism evidence="2 3">
    <name type="scientific">Araneus ventricosus</name>
    <name type="common">Orbweaver spider</name>
    <name type="synonym">Epeira ventricosa</name>
    <dbReference type="NCBI Taxonomy" id="182803"/>
    <lineage>
        <taxon>Eukaryota</taxon>
        <taxon>Metazoa</taxon>
        <taxon>Ecdysozoa</taxon>
        <taxon>Arthropoda</taxon>
        <taxon>Chelicerata</taxon>
        <taxon>Arachnida</taxon>
        <taxon>Araneae</taxon>
        <taxon>Araneomorphae</taxon>
        <taxon>Entelegynae</taxon>
        <taxon>Araneoidea</taxon>
        <taxon>Araneidae</taxon>
        <taxon>Araneus</taxon>
    </lineage>
</organism>
<dbReference type="PANTHER" id="PTHR33481:SF1">
    <property type="entry name" value="ENDONUCLEASE_EXONUCLEASE_PHOSPHATASE DOMAIN-CONTAINING PROTEIN-RELATED"/>
    <property type="match status" value="1"/>
</dbReference>
<evidence type="ECO:0000259" key="1">
    <source>
        <dbReference type="PROSITE" id="PS50878"/>
    </source>
</evidence>
<protein>
    <submittedName>
        <fullName evidence="2">Putative RNA-directed DNA polymerase from transposon BS</fullName>
    </submittedName>
</protein>
<dbReference type="Pfam" id="PF00078">
    <property type="entry name" value="RVT_1"/>
    <property type="match status" value="1"/>
</dbReference>
<dbReference type="GO" id="GO:0003964">
    <property type="term" value="F:RNA-directed DNA polymerase activity"/>
    <property type="evidence" value="ECO:0007669"/>
    <property type="project" value="UniProtKB-KW"/>
</dbReference>
<dbReference type="CDD" id="cd01650">
    <property type="entry name" value="RT_nLTR_like"/>
    <property type="match status" value="1"/>
</dbReference>
<keyword evidence="2" id="KW-0695">RNA-directed DNA polymerase</keyword>
<dbReference type="PANTHER" id="PTHR33481">
    <property type="entry name" value="REVERSE TRANSCRIPTASE"/>
    <property type="match status" value="1"/>
</dbReference>
<dbReference type="PROSITE" id="PS50878">
    <property type="entry name" value="RT_POL"/>
    <property type="match status" value="1"/>
</dbReference>
<dbReference type="Proteomes" id="UP000499080">
    <property type="component" value="Unassembled WGS sequence"/>
</dbReference>
<keyword evidence="2" id="KW-0808">Transferase</keyword>
<proteinExistence type="predicted"/>
<evidence type="ECO:0000313" key="2">
    <source>
        <dbReference type="EMBL" id="GBL73839.1"/>
    </source>
</evidence>
<accession>A0A4Y2A354</accession>
<keyword evidence="3" id="KW-1185">Reference proteome</keyword>
<name>A0A4Y2A354_ARAVE</name>
<sequence>MVSARLMHVLERSKWFVPSQSGFSRRRGTIDNLLKLETAIREAFVHKKHLLSIFFDIEKAYDRTWRHGILKDLSDVGLKRNLPLLIKNFLQTRIFQIRINNILSDNFNQQESVPQGSVISVLLFIIKIKGVSKLPAYVNSTLFVDDIQIHYAGEDMGFIQRQLQAVVNNMTDWASKNDFLFSPQKPVCIHFCRRRGLHPDPEFPLNGSHIPIMQETKFLGIVFDTKLTFRSHIKHLKTKCIQTLNIMKVLTNTSWGADKFSLMRIYRSLVRSKMD</sequence>
<dbReference type="OrthoDB" id="6433748at2759"/>
<comment type="caution">
    <text evidence="2">The sequence shown here is derived from an EMBL/GenBank/DDBJ whole genome shotgun (WGS) entry which is preliminary data.</text>
</comment>